<dbReference type="Proteomes" id="UP000503336">
    <property type="component" value="Chromosome"/>
</dbReference>
<keyword evidence="1" id="KW-0812">Transmembrane</keyword>
<keyword evidence="1" id="KW-0472">Membrane</keyword>
<evidence type="ECO:0000313" key="2">
    <source>
        <dbReference type="EMBL" id="QIE55739.1"/>
    </source>
</evidence>
<dbReference type="RefSeq" id="WP_165098065.1">
    <property type="nucleotide sequence ID" value="NZ_CP049056.1"/>
</dbReference>
<evidence type="ECO:0000313" key="3">
    <source>
        <dbReference type="Proteomes" id="UP000503336"/>
    </source>
</evidence>
<organism evidence="2 3">
    <name type="scientific">Pikeienuella piscinae</name>
    <dbReference type="NCBI Taxonomy" id="2748098"/>
    <lineage>
        <taxon>Bacteria</taxon>
        <taxon>Pseudomonadati</taxon>
        <taxon>Pseudomonadota</taxon>
        <taxon>Alphaproteobacteria</taxon>
        <taxon>Rhodobacterales</taxon>
        <taxon>Paracoccaceae</taxon>
        <taxon>Pikeienuella</taxon>
    </lineage>
</organism>
<sequence length="360" mass="38504">METPSGETPIGKRLSALGRGFRENRVFAAATVLTLIWLGGVLAYAAGFFGLFESAILAPRAATALEIALFILAALAPATLFFYGAHLAQQAEEIRRAASRLADSIDALHGREPGTPDRPVPDQAELAAALAAALRAPLEEEKAALAAALARIDAALGPMQEMMARIEGRESAARREGKIAGPPAPADGAQPALPLAGEPKPAEGVRWDSVVRALDFPRDEHDREGFAALRAAVKEREFAELLQAAEDVLTLLAADGLYMEDMTPEAATLEDWVAYARGARGPDIAAVGGLRDEEALTTIRGRMRSDVVFRDSALHFLRRFDRLLGRMARELGSDPMILEAGDSRTGRAFMIIARVTGAFD</sequence>
<gene>
    <name evidence="2" type="ORF">G5B40_09930</name>
</gene>
<feature type="transmembrane region" description="Helical" evidence="1">
    <location>
        <begin position="26"/>
        <end position="52"/>
    </location>
</feature>
<reference evidence="2 3" key="1">
    <citation type="submission" date="2020-02" db="EMBL/GenBank/DDBJ databases">
        <title>complete genome sequence of Rhodobacteraceae bacterium.</title>
        <authorList>
            <person name="Park J."/>
            <person name="Kim Y.-S."/>
            <person name="Kim K.-H."/>
        </authorList>
    </citation>
    <scope>NUCLEOTIDE SEQUENCE [LARGE SCALE GENOMIC DNA]</scope>
    <source>
        <strain evidence="2 3">RR4-56</strain>
    </source>
</reference>
<dbReference type="AlphaFoldDB" id="A0A7L5C1L1"/>
<keyword evidence="1" id="KW-1133">Transmembrane helix</keyword>
<feature type="transmembrane region" description="Helical" evidence="1">
    <location>
        <begin position="64"/>
        <end position="85"/>
    </location>
</feature>
<name>A0A7L5C1L1_9RHOB</name>
<keyword evidence="3" id="KW-1185">Reference proteome</keyword>
<dbReference type="EMBL" id="CP049056">
    <property type="protein sequence ID" value="QIE55739.1"/>
    <property type="molecule type" value="Genomic_DNA"/>
</dbReference>
<proteinExistence type="predicted"/>
<protein>
    <submittedName>
        <fullName evidence="2">Uncharacterized protein</fullName>
    </submittedName>
</protein>
<evidence type="ECO:0000256" key="1">
    <source>
        <dbReference type="SAM" id="Phobius"/>
    </source>
</evidence>
<dbReference type="KEGG" id="hdh:G5B40_09930"/>
<accession>A0A7L5C1L1</accession>